<feature type="compositionally biased region" description="Low complexity" evidence="1">
    <location>
        <begin position="57"/>
        <end position="70"/>
    </location>
</feature>
<feature type="region of interest" description="Disordered" evidence="1">
    <location>
        <begin position="34"/>
        <end position="75"/>
    </location>
</feature>
<dbReference type="SUPFAM" id="SSF52266">
    <property type="entry name" value="SGNH hydrolase"/>
    <property type="match status" value="1"/>
</dbReference>
<evidence type="ECO:0000313" key="3">
    <source>
        <dbReference type="EMBL" id="CAA9544187.1"/>
    </source>
</evidence>
<dbReference type="EMBL" id="CADCWG010000068">
    <property type="protein sequence ID" value="CAA9544187.1"/>
    <property type="molecule type" value="Genomic_DNA"/>
</dbReference>
<dbReference type="Pfam" id="PF13472">
    <property type="entry name" value="Lipase_GDSL_2"/>
    <property type="match status" value="1"/>
</dbReference>
<dbReference type="InterPro" id="IPR051532">
    <property type="entry name" value="Ester_Hydrolysis_Enzymes"/>
</dbReference>
<dbReference type="PANTHER" id="PTHR30383:SF5">
    <property type="entry name" value="SGNH HYDROLASE-TYPE ESTERASE DOMAIN-CONTAINING PROTEIN"/>
    <property type="match status" value="1"/>
</dbReference>
<dbReference type="Gene3D" id="3.40.50.1110">
    <property type="entry name" value="SGNH hydrolase"/>
    <property type="match status" value="1"/>
</dbReference>
<evidence type="ECO:0000259" key="2">
    <source>
        <dbReference type="Pfam" id="PF13472"/>
    </source>
</evidence>
<dbReference type="AlphaFoldDB" id="A0A6J4UBU7"/>
<dbReference type="PANTHER" id="PTHR30383">
    <property type="entry name" value="THIOESTERASE 1/PROTEASE 1/LYSOPHOSPHOLIPASE L1"/>
    <property type="match status" value="1"/>
</dbReference>
<accession>A0A6J4UBU7</accession>
<dbReference type="Gene3D" id="2.60.40.10">
    <property type="entry name" value="Immunoglobulins"/>
    <property type="match status" value="1"/>
</dbReference>
<reference evidence="3" key="1">
    <citation type="submission" date="2020-02" db="EMBL/GenBank/DDBJ databases">
        <authorList>
            <person name="Meier V. D."/>
        </authorList>
    </citation>
    <scope>NUCLEOTIDE SEQUENCE</scope>
    <source>
        <strain evidence="3">AVDCRST_MAG49</strain>
    </source>
</reference>
<protein>
    <recommendedName>
        <fullName evidence="2">SGNH hydrolase-type esterase domain-containing protein</fullName>
    </recommendedName>
</protein>
<dbReference type="CDD" id="cd00229">
    <property type="entry name" value="SGNH_hydrolase"/>
    <property type="match status" value="1"/>
</dbReference>
<sequence>MGVRWVASQGRRRSALRTVRTALVLGVIATTVATLRPSPGPTGSSSGTMSQVPPASPVASPATAPGTASDPPAPGDVYLALGDSVAAGIGAGTPGEDGYPALLHGYLGRQAGHPVALVNLAVPGESSDSLVSGGQLDRALRAIADAQGVGRRVSPVTLTIGGNDILRAGSDPAAREGVIAGVATNVARTLEALRGALLPAPDGRQSDLVVTTYYDLTGGDPTLPGTDEWWVARLNTALAEQAAAAGALAVEVQAAFAGRQDELTWAPADIHPTDAGHRLLADLTWRALGYDREPPMVEILRPVAGVLPRQTPTVAARIGDRVGVVAAALWVDGQPIGRLTFVASTGEYVALWDTLALPPGPRAVEVRATDAAGNVGVGTLAVEVPPAAATSGHAAPYTTGA</sequence>
<dbReference type="GO" id="GO:0004622">
    <property type="term" value="F:phosphatidylcholine lysophospholipase activity"/>
    <property type="evidence" value="ECO:0007669"/>
    <property type="project" value="TreeGrafter"/>
</dbReference>
<name>A0A6J4UBU7_9BACT</name>
<evidence type="ECO:0000256" key="1">
    <source>
        <dbReference type="SAM" id="MobiDB-lite"/>
    </source>
</evidence>
<dbReference type="InterPro" id="IPR013783">
    <property type="entry name" value="Ig-like_fold"/>
</dbReference>
<gene>
    <name evidence="3" type="ORF">AVDCRST_MAG49-1281</name>
</gene>
<dbReference type="InterPro" id="IPR036514">
    <property type="entry name" value="SGNH_hydro_sf"/>
</dbReference>
<dbReference type="InterPro" id="IPR013830">
    <property type="entry name" value="SGNH_hydro"/>
</dbReference>
<feature type="domain" description="SGNH hydrolase-type esterase" evidence="2">
    <location>
        <begin position="80"/>
        <end position="279"/>
    </location>
</feature>
<proteinExistence type="predicted"/>
<organism evidence="3">
    <name type="scientific">uncultured Thermomicrobiales bacterium</name>
    <dbReference type="NCBI Taxonomy" id="1645740"/>
    <lineage>
        <taxon>Bacteria</taxon>
        <taxon>Pseudomonadati</taxon>
        <taxon>Thermomicrobiota</taxon>
        <taxon>Thermomicrobia</taxon>
        <taxon>Thermomicrobiales</taxon>
        <taxon>environmental samples</taxon>
    </lineage>
</organism>